<dbReference type="OrthoDB" id="369514at2759"/>
<dbReference type="VEuPathDB" id="PlasmoDB:PCHAS_1027500"/>
<dbReference type="Proteomes" id="UP000071118">
    <property type="component" value="Chromosome 10"/>
</dbReference>
<dbReference type="EMBL" id="LT608176">
    <property type="protein sequence ID" value="SCM02698.1"/>
    <property type="molecule type" value="Genomic_DNA"/>
</dbReference>
<evidence type="ECO:0000313" key="5">
    <source>
        <dbReference type="Proteomes" id="UP000071118"/>
    </source>
</evidence>
<dbReference type="EMBL" id="LT608162">
    <property type="protein sequence ID" value="SCM05148.1"/>
    <property type="molecule type" value="Genomic_DNA"/>
</dbReference>
<keyword evidence="1" id="KW-1133">Transmembrane helix</keyword>
<dbReference type="KEGG" id="pcb:PCHAS_1027500"/>
<evidence type="ECO:0000313" key="7">
    <source>
        <dbReference type="Proteomes" id="UP000507163"/>
    </source>
</evidence>
<dbReference type="GeneID" id="3499057"/>
<evidence type="ECO:0000313" key="3">
    <source>
        <dbReference type="EMBL" id="SCM05148.1"/>
    </source>
</evidence>
<dbReference type="Proteomes" id="UP000195489">
    <property type="component" value="Chromosome 10"/>
</dbReference>
<keyword evidence="1" id="KW-0472">Membrane</keyword>
<protein>
    <submittedName>
        <fullName evidence="4">Uncharacterized protein</fullName>
    </submittedName>
</protein>
<keyword evidence="1" id="KW-0812">Transmembrane</keyword>
<evidence type="ECO:0000256" key="1">
    <source>
        <dbReference type="SAM" id="Phobius"/>
    </source>
</evidence>
<name>A0A077YEM0_PLACU</name>
<feature type="transmembrane region" description="Helical" evidence="1">
    <location>
        <begin position="6"/>
        <end position="23"/>
    </location>
</feature>
<evidence type="ECO:0000313" key="2">
    <source>
        <dbReference type="EMBL" id="SCM02698.1"/>
    </source>
</evidence>
<dbReference type="RefSeq" id="XP_016655619.1">
    <property type="nucleotide sequence ID" value="XM_016798408.1"/>
</dbReference>
<evidence type="ECO:0000313" key="4">
    <source>
        <dbReference type="EMBL" id="VTZ66611.1"/>
    </source>
</evidence>
<gene>
    <name evidence="2" type="ORF">PCHAJ_000246600</name>
    <name evidence="4" type="ORF">PCHAS_1027500</name>
    <name evidence="3" type="ORF">PCHCB_000247400</name>
</gene>
<sequence length="220" mass="25552">MDFQRLSIFFFILSYAIFCHLVWNGCYNVHSCSESEVYNSIYDANKKSQATKFGIPNNIKFGRGKSGDSKGAPCPILPKPIKSIFHLNWFRKSPDLFPISIQLYSMFNEKPNTLGFLLLSSAIFTIIEWIYIIYLLSMLLWDGFIKPVFKIIYLIIFLCVLMKCSVMFMPYAKSYMSHDNYKYVSSMVFNFYNIASKLYNDVSMLVNNALKDDIGNCIYK</sequence>
<reference evidence="4 5" key="1">
    <citation type="journal article" date="2014" name="BMC Biol.">
        <title>A comprehensive evaluation of rodent malaria parasite genomes and gene expression.</title>
        <authorList>
            <person name="Otto T.D."/>
            <person name="Bohme U."/>
            <person name="Jackson A.P."/>
            <person name="Hunt M."/>
            <person name="Franke-Fayard B."/>
            <person name="Hoeijmakers W.A."/>
            <person name="Religa A.A."/>
            <person name="Robertson L."/>
            <person name="Sanders M."/>
            <person name="Ogun S.A."/>
            <person name="Cunningham D."/>
            <person name="Erhart A."/>
            <person name="Billker O."/>
            <person name="Khan S.M."/>
            <person name="Stunnenberg H.G."/>
            <person name="Langhorne J."/>
            <person name="Holder A.A."/>
            <person name="Waters A.P."/>
            <person name="Newbold C.I."/>
            <person name="Pain A."/>
            <person name="Berriman M."/>
            <person name="Janse C.J."/>
        </authorList>
    </citation>
    <scope>NUCLEOTIDE SEQUENCE [LARGE SCALE GENOMIC DNA]</scope>
    <source>
        <strain evidence="4 5">AS</strain>
    </source>
</reference>
<dbReference type="AlphaFoldDB" id="A0A077YEM0"/>
<reference evidence="4" key="3">
    <citation type="submission" date="2019-05" db="EMBL/GenBank/DDBJ databases">
        <authorList>
            <consortium name="Pathogen Informatics"/>
        </authorList>
    </citation>
    <scope>NUCLEOTIDE SEQUENCE</scope>
    <source>
        <strain evidence="2 7">AJ</strain>
        <strain evidence="4">AS</strain>
        <strain evidence="3 6">CB</strain>
    </source>
</reference>
<accession>A0A077YEM0</accession>
<dbReference type="EMBL" id="LK022887">
    <property type="protein sequence ID" value="VTZ66611.1"/>
    <property type="molecule type" value="Genomic_DNA"/>
</dbReference>
<organism evidence="4 5">
    <name type="scientific">Plasmodium chabaudi chabaudi</name>
    <dbReference type="NCBI Taxonomy" id="31271"/>
    <lineage>
        <taxon>Eukaryota</taxon>
        <taxon>Sar</taxon>
        <taxon>Alveolata</taxon>
        <taxon>Apicomplexa</taxon>
        <taxon>Aconoidasida</taxon>
        <taxon>Haemosporida</taxon>
        <taxon>Plasmodiidae</taxon>
        <taxon>Plasmodium</taxon>
        <taxon>Plasmodium (Vinckeia)</taxon>
    </lineage>
</organism>
<keyword evidence="5" id="KW-1185">Reference proteome</keyword>
<dbReference type="Proteomes" id="UP000507163">
    <property type="component" value="Chromosome 10"/>
</dbReference>
<reference evidence="4" key="2">
    <citation type="submission" date="2014-05" db="EMBL/GenBank/DDBJ databases">
        <authorList>
            <person name="Aslett M.A."/>
            <person name="De Silva N."/>
        </authorList>
    </citation>
    <scope>NUCLEOTIDE SEQUENCE</scope>
    <source>
        <strain evidence="4">AS</strain>
    </source>
</reference>
<evidence type="ECO:0000313" key="6">
    <source>
        <dbReference type="Proteomes" id="UP000195489"/>
    </source>
</evidence>
<feature type="transmembrane region" description="Helical" evidence="1">
    <location>
        <begin position="114"/>
        <end position="139"/>
    </location>
</feature>
<proteinExistence type="predicted"/>
<feature type="transmembrane region" description="Helical" evidence="1">
    <location>
        <begin position="151"/>
        <end position="172"/>
    </location>
</feature>